<gene>
    <name evidence="1" type="ORF">A3C05_04360</name>
</gene>
<dbReference type="AlphaFoldDB" id="A0A1F5W7N4"/>
<proteinExistence type="predicted"/>
<name>A0A1F5W7N4_9BACT</name>
<organism evidence="1 2">
    <name type="scientific">Candidatus Giovannonibacteria bacterium RIFCSPHIGHO2_02_FULL_45_40</name>
    <dbReference type="NCBI Taxonomy" id="1798337"/>
    <lineage>
        <taxon>Bacteria</taxon>
        <taxon>Candidatus Giovannoniibacteriota</taxon>
    </lineage>
</organism>
<reference evidence="1 2" key="1">
    <citation type="journal article" date="2016" name="Nat. Commun.">
        <title>Thousands of microbial genomes shed light on interconnected biogeochemical processes in an aquifer system.</title>
        <authorList>
            <person name="Anantharaman K."/>
            <person name="Brown C.T."/>
            <person name="Hug L.A."/>
            <person name="Sharon I."/>
            <person name="Castelle C.J."/>
            <person name="Probst A.J."/>
            <person name="Thomas B.C."/>
            <person name="Singh A."/>
            <person name="Wilkins M.J."/>
            <person name="Karaoz U."/>
            <person name="Brodie E.L."/>
            <person name="Williams K.H."/>
            <person name="Hubbard S.S."/>
            <person name="Banfield J.F."/>
        </authorList>
    </citation>
    <scope>NUCLEOTIDE SEQUENCE [LARGE SCALE GENOMIC DNA]</scope>
</reference>
<evidence type="ECO:0000313" key="1">
    <source>
        <dbReference type="EMBL" id="OGF71291.1"/>
    </source>
</evidence>
<sequence>MKILKELTPKNMQCIIGNCSAWFKTDRGTYLFIGKKIKNQKVMRGLKNRIGKDETTIEVPLSLLSNK</sequence>
<dbReference type="Proteomes" id="UP000178743">
    <property type="component" value="Unassembled WGS sequence"/>
</dbReference>
<evidence type="ECO:0000313" key="2">
    <source>
        <dbReference type="Proteomes" id="UP000178743"/>
    </source>
</evidence>
<protein>
    <submittedName>
        <fullName evidence="1">Uncharacterized protein</fullName>
    </submittedName>
</protein>
<comment type="caution">
    <text evidence="1">The sequence shown here is derived from an EMBL/GenBank/DDBJ whole genome shotgun (WGS) entry which is preliminary data.</text>
</comment>
<dbReference type="EMBL" id="MFHP01000033">
    <property type="protein sequence ID" value="OGF71291.1"/>
    <property type="molecule type" value="Genomic_DNA"/>
</dbReference>
<accession>A0A1F5W7N4</accession>